<protein>
    <recommendedName>
        <fullName evidence="2">RNA 2',3'-cyclic phosphodiesterase</fullName>
        <shortName evidence="2">RNA 2',3'-CPDase</shortName>
        <ecNumber evidence="2">3.1.4.58</ecNumber>
    </recommendedName>
</protein>
<comment type="function">
    <text evidence="2">Hydrolyzes RNA 2',3'-cyclic phosphodiester to an RNA 2'-phosphomonoester.</text>
</comment>
<dbReference type="STRING" id="357804.Ping_1760"/>
<sequence length="174" mass="19855">MTKRLFLGIALDKQQTQQLSKLQANFDSAVRLVPAANLHMTLLFLGLIDDKTQQQLEEQISLMDKPKFNLSLDKLDHWAKPKILCLTGQIDDPALLKLAKNCSALSTQFKLYKDENPFTPHITLARKAKYLPENMSTSVDIQPLLLTPKTLHLFHSQSTIEGVKYQILRSWNLE</sequence>
<dbReference type="KEGG" id="pin:Ping_1760"/>
<dbReference type="HAMAP" id="MF_01940">
    <property type="entry name" value="RNA_CPDase"/>
    <property type="match status" value="1"/>
</dbReference>
<dbReference type="SUPFAM" id="SSF55144">
    <property type="entry name" value="LigT-like"/>
    <property type="match status" value="1"/>
</dbReference>
<dbReference type="eggNOG" id="COG1514">
    <property type="taxonomic scope" value="Bacteria"/>
</dbReference>
<dbReference type="PANTHER" id="PTHR35561">
    <property type="entry name" value="RNA 2',3'-CYCLIC PHOSPHODIESTERASE"/>
    <property type="match status" value="1"/>
</dbReference>
<comment type="catalytic activity">
    <reaction evidence="2">
        <text>a 3'-end 2',3'-cyclophospho-ribonucleotide-RNA + H2O = a 3'-end 2'-phospho-ribonucleotide-RNA + H(+)</text>
        <dbReference type="Rhea" id="RHEA:11828"/>
        <dbReference type="Rhea" id="RHEA-COMP:10464"/>
        <dbReference type="Rhea" id="RHEA-COMP:17353"/>
        <dbReference type="ChEBI" id="CHEBI:15377"/>
        <dbReference type="ChEBI" id="CHEBI:15378"/>
        <dbReference type="ChEBI" id="CHEBI:83064"/>
        <dbReference type="ChEBI" id="CHEBI:173113"/>
        <dbReference type="EC" id="3.1.4.58"/>
    </reaction>
</comment>
<name>A1SVM8_PSYIN</name>
<dbReference type="RefSeq" id="WP_011770103.1">
    <property type="nucleotide sequence ID" value="NC_008709.1"/>
</dbReference>
<accession>A1SVM8</accession>
<reference evidence="3 4" key="1">
    <citation type="submission" date="2007-01" db="EMBL/GenBank/DDBJ databases">
        <title>Complete sequence of Psychromonas ingrahamii 37.</title>
        <authorList>
            <consortium name="US DOE Joint Genome Institute"/>
            <person name="Copeland A."/>
            <person name="Lucas S."/>
            <person name="Lapidus A."/>
            <person name="Barry K."/>
            <person name="Detter J.C."/>
            <person name="Glavina del Rio T."/>
            <person name="Hammon N."/>
            <person name="Israni S."/>
            <person name="Dalin E."/>
            <person name="Tice H."/>
            <person name="Pitluck S."/>
            <person name="Thompson L.S."/>
            <person name="Brettin T."/>
            <person name="Bruce D."/>
            <person name="Han C."/>
            <person name="Tapia R."/>
            <person name="Schmutz J."/>
            <person name="Larimer F."/>
            <person name="Land M."/>
            <person name="Hauser L."/>
            <person name="Kyrpides N."/>
            <person name="Ivanova N."/>
            <person name="Staley J."/>
            <person name="Richardson P."/>
        </authorList>
    </citation>
    <scope>NUCLEOTIDE SEQUENCE [LARGE SCALE GENOMIC DNA]</scope>
    <source>
        <strain evidence="3 4">37</strain>
    </source>
</reference>
<proteinExistence type="inferred from homology"/>
<feature type="active site" description="Proton acceptor" evidence="2">
    <location>
        <position position="121"/>
    </location>
</feature>
<dbReference type="NCBIfam" id="TIGR02258">
    <property type="entry name" value="2_5_ligase"/>
    <property type="match status" value="1"/>
</dbReference>
<feature type="short sequence motif" description="HXTX 1" evidence="2">
    <location>
        <begin position="39"/>
        <end position="42"/>
    </location>
</feature>
<dbReference type="Gene3D" id="3.90.1140.10">
    <property type="entry name" value="Cyclic phosphodiesterase"/>
    <property type="match status" value="1"/>
</dbReference>
<dbReference type="PANTHER" id="PTHR35561:SF1">
    <property type="entry name" value="RNA 2',3'-CYCLIC PHOSPHODIESTERASE"/>
    <property type="match status" value="1"/>
</dbReference>
<dbReference type="Proteomes" id="UP000000639">
    <property type="component" value="Chromosome"/>
</dbReference>
<evidence type="ECO:0000313" key="3">
    <source>
        <dbReference type="EMBL" id="ABM03543.1"/>
    </source>
</evidence>
<dbReference type="InterPro" id="IPR004175">
    <property type="entry name" value="RNA_CPDase"/>
</dbReference>
<evidence type="ECO:0000256" key="2">
    <source>
        <dbReference type="HAMAP-Rule" id="MF_01940"/>
    </source>
</evidence>
<feature type="active site" description="Proton donor" evidence="2">
    <location>
        <position position="39"/>
    </location>
</feature>
<dbReference type="AlphaFoldDB" id="A1SVM8"/>
<evidence type="ECO:0000256" key="1">
    <source>
        <dbReference type="ARBA" id="ARBA00022801"/>
    </source>
</evidence>
<dbReference type="InterPro" id="IPR009097">
    <property type="entry name" value="Cyclic_Pdiesterase"/>
</dbReference>
<dbReference type="OrthoDB" id="7061261at2"/>
<comment type="similarity">
    <text evidence="2">Belongs to the 2H phosphoesterase superfamily. ThpR family.</text>
</comment>
<keyword evidence="1 2" id="KW-0378">Hydrolase</keyword>
<dbReference type="Pfam" id="PF13563">
    <property type="entry name" value="2_5_RNA_ligase2"/>
    <property type="match status" value="1"/>
</dbReference>
<dbReference type="EMBL" id="CP000510">
    <property type="protein sequence ID" value="ABM03543.1"/>
    <property type="molecule type" value="Genomic_DNA"/>
</dbReference>
<gene>
    <name evidence="3" type="ordered locus">Ping_1760</name>
</gene>
<keyword evidence="4" id="KW-1185">Reference proteome</keyword>
<keyword evidence="3" id="KW-0436">Ligase</keyword>
<dbReference type="EC" id="3.1.4.58" evidence="2"/>
<evidence type="ECO:0000313" key="4">
    <source>
        <dbReference type="Proteomes" id="UP000000639"/>
    </source>
</evidence>
<dbReference type="HOGENOM" id="CLU_081251_2_1_6"/>
<feature type="short sequence motif" description="HXTX 2" evidence="2">
    <location>
        <begin position="121"/>
        <end position="124"/>
    </location>
</feature>
<dbReference type="GO" id="GO:0008664">
    <property type="term" value="F:RNA 2',3'-cyclic 3'-phosphodiesterase activity"/>
    <property type="evidence" value="ECO:0007669"/>
    <property type="project" value="UniProtKB-EC"/>
</dbReference>
<dbReference type="GO" id="GO:0016874">
    <property type="term" value="F:ligase activity"/>
    <property type="evidence" value="ECO:0007669"/>
    <property type="project" value="UniProtKB-KW"/>
</dbReference>
<dbReference type="GO" id="GO:0004113">
    <property type="term" value="F:2',3'-cyclic-nucleotide 3'-phosphodiesterase activity"/>
    <property type="evidence" value="ECO:0007669"/>
    <property type="project" value="InterPro"/>
</dbReference>
<organism evidence="3 4">
    <name type="scientific">Psychromonas ingrahamii (strain DSM 17664 / CCUG 51855 / 37)</name>
    <dbReference type="NCBI Taxonomy" id="357804"/>
    <lineage>
        <taxon>Bacteria</taxon>
        <taxon>Pseudomonadati</taxon>
        <taxon>Pseudomonadota</taxon>
        <taxon>Gammaproteobacteria</taxon>
        <taxon>Alteromonadales</taxon>
        <taxon>Psychromonadaceae</taxon>
        <taxon>Psychromonas</taxon>
    </lineage>
</organism>